<feature type="signal peptide" evidence="1">
    <location>
        <begin position="1"/>
        <end position="20"/>
    </location>
</feature>
<feature type="chain" id="PRO_5011609749" description="TrbM protein" evidence="1">
    <location>
        <begin position="21"/>
        <end position="133"/>
    </location>
</feature>
<dbReference type="EMBL" id="FNJL01000002">
    <property type="protein sequence ID" value="SDO66499.1"/>
    <property type="molecule type" value="Genomic_DNA"/>
</dbReference>
<gene>
    <name evidence="2" type="ORF">SAMN04489708_102163</name>
</gene>
<dbReference type="Proteomes" id="UP000199317">
    <property type="component" value="Unassembled WGS sequence"/>
</dbReference>
<accession>A0A1H0LE66</accession>
<evidence type="ECO:0008006" key="4">
    <source>
        <dbReference type="Google" id="ProtNLM"/>
    </source>
</evidence>
<evidence type="ECO:0000256" key="1">
    <source>
        <dbReference type="SAM" id="SignalP"/>
    </source>
</evidence>
<sequence>MRIAAPLLAIGLLTAPMAWSANRACVIEGTISVAGSGTAVKDCMEFSSDVTAEQLKSSCDAVAQASAGLGGKPGKVTLMRQCPRPASGACKGLMGRPLDAYYYGLPADAIQQKRQACETSTAVIKAGTWSDGR</sequence>
<keyword evidence="1" id="KW-0732">Signal</keyword>
<proteinExistence type="predicted"/>
<organism evidence="2 3">
    <name type="scientific">Paracidovorax cattleyae</name>
    <dbReference type="NCBI Taxonomy" id="80868"/>
    <lineage>
        <taxon>Bacteria</taxon>
        <taxon>Pseudomonadati</taxon>
        <taxon>Pseudomonadota</taxon>
        <taxon>Betaproteobacteria</taxon>
        <taxon>Burkholderiales</taxon>
        <taxon>Comamonadaceae</taxon>
        <taxon>Paracidovorax</taxon>
    </lineage>
</organism>
<protein>
    <recommendedName>
        <fullName evidence="4">TrbM protein</fullName>
    </recommendedName>
</protein>
<keyword evidence="3" id="KW-1185">Reference proteome</keyword>
<reference evidence="3" key="1">
    <citation type="submission" date="2016-10" db="EMBL/GenBank/DDBJ databases">
        <authorList>
            <person name="Varghese N."/>
            <person name="Submissions S."/>
        </authorList>
    </citation>
    <scope>NUCLEOTIDE SEQUENCE [LARGE SCALE GENOMIC DNA]</scope>
    <source>
        <strain evidence="3">DSM 17101</strain>
    </source>
</reference>
<name>A0A1H0LE66_9BURK</name>
<evidence type="ECO:0000313" key="2">
    <source>
        <dbReference type="EMBL" id="SDO66499.1"/>
    </source>
</evidence>
<dbReference type="OrthoDB" id="8815789at2"/>
<dbReference type="RefSeq" id="WP_092832083.1">
    <property type="nucleotide sequence ID" value="NZ_CP028290.1"/>
</dbReference>
<evidence type="ECO:0000313" key="3">
    <source>
        <dbReference type="Proteomes" id="UP000199317"/>
    </source>
</evidence>
<dbReference type="AlphaFoldDB" id="A0A1H0LE66"/>